<evidence type="ECO:0000313" key="2">
    <source>
        <dbReference type="Proteomes" id="UP001164539"/>
    </source>
</evidence>
<organism evidence="1 2">
    <name type="scientific">Melia azedarach</name>
    <name type="common">Chinaberry tree</name>
    <dbReference type="NCBI Taxonomy" id="155640"/>
    <lineage>
        <taxon>Eukaryota</taxon>
        <taxon>Viridiplantae</taxon>
        <taxon>Streptophyta</taxon>
        <taxon>Embryophyta</taxon>
        <taxon>Tracheophyta</taxon>
        <taxon>Spermatophyta</taxon>
        <taxon>Magnoliopsida</taxon>
        <taxon>eudicotyledons</taxon>
        <taxon>Gunneridae</taxon>
        <taxon>Pentapetalae</taxon>
        <taxon>rosids</taxon>
        <taxon>malvids</taxon>
        <taxon>Sapindales</taxon>
        <taxon>Meliaceae</taxon>
        <taxon>Melia</taxon>
    </lineage>
</organism>
<keyword evidence="2" id="KW-1185">Reference proteome</keyword>
<sequence length="415" mass="46695">MMSARNHTTQVVGIVGVDEGDYGGAILMDDPTPSDTRHMDDAADISPPVAPGTDELSTPPAPAVDHTVTVRDLVGLHVRRSIVRSSSQMSPFRQATDTQPHRYDIAQHLTQLRDDFQAFSMRQDEAAQRQQDNIQQLIDQIQGILRPDVGQPDIIQVDTAGVASVRGFNAPPLDDQSRYGRVYQKSKSGRPPYTNPFNQFLRWVATPMAYTEGETCRLTPTWISVVFEAGRWLEDDTALQVTYRRYLSRTLAEGTFYLNSGIEAFVTGRHSRLHRDWIQVDVVYLPITLGGNHWVACEIHLRQRAITVYDSLPSAHGDDVLDTAIQPLCIYIPYLLDQTGFYRYRTDVIQSLEAFTYIRPIEGIPHQRSDSGDCGIFTCMFIQHLGLGLPLYFGPEDSELMRTRVAVDLWAGQLL</sequence>
<reference evidence="1 2" key="1">
    <citation type="journal article" date="2023" name="Science">
        <title>Complex scaffold remodeling in plant triterpene biosynthesis.</title>
        <authorList>
            <person name="De La Pena R."/>
            <person name="Hodgson H."/>
            <person name="Liu J.C."/>
            <person name="Stephenson M.J."/>
            <person name="Martin A.C."/>
            <person name="Owen C."/>
            <person name="Harkess A."/>
            <person name="Leebens-Mack J."/>
            <person name="Jimenez L.E."/>
            <person name="Osbourn A."/>
            <person name="Sattely E.S."/>
        </authorList>
    </citation>
    <scope>NUCLEOTIDE SEQUENCE [LARGE SCALE GENOMIC DNA]</scope>
    <source>
        <strain evidence="2">cv. JPN11</strain>
        <tissue evidence="1">Leaf</tissue>
    </source>
</reference>
<dbReference type="Proteomes" id="UP001164539">
    <property type="component" value="Chromosome 7"/>
</dbReference>
<gene>
    <name evidence="1" type="ORF">OWV82_013670</name>
</gene>
<name>A0ACC1XWG7_MELAZ</name>
<protein>
    <submittedName>
        <fullName evidence="1">Ulp1 protease family, C-terminal catalytic domain containing protein</fullName>
    </submittedName>
</protein>
<keyword evidence="1" id="KW-0378">Hydrolase</keyword>
<keyword evidence="1" id="KW-0645">Protease</keyword>
<comment type="caution">
    <text evidence="1">The sequence shown here is derived from an EMBL/GenBank/DDBJ whole genome shotgun (WGS) entry which is preliminary data.</text>
</comment>
<evidence type="ECO:0000313" key="1">
    <source>
        <dbReference type="EMBL" id="KAJ4715298.1"/>
    </source>
</evidence>
<dbReference type="EMBL" id="CM051400">
    <property type="protein sequence ID" value="KAJ4715298.1"/>
    <property type="molecule type" value="Genomic_DNA"/>
</dbReference>
<proteinExistence type="predicted"/>
<accession>A0ACC1XWG7</accession>